<dbReference type="GO" id="GO:0008270">
    <property type="term" value="F:zinc ion binding"/>
    <property type="evidence" value="ECO:0007669"/>
    <property type="project" value="InterPro"/>
</dbReference>
<evidence type="ECO:0000256" key="11">
    <source>
        <dbReference type="ARBA" id="ARBA00023049"/>
    </source>
</evidence>
<organism evidence="14 15">
    <name type="scientific">Aliiglaciecola lipolytica E3</name>
    <dbReference type="NCBI Taxonomy" id="1127673"/>
    <lineage>
        <taxon>Bacteria</taxon>
        <taxon>Pseudomonadati</taxon>
        <taxon>Pseudomonadota</taxon>
        <taxon>Gammaproteobacteria</taxon>
        <taxon>Alteromonadales</taxon>
        <taxon>Alteromonadaceae</taxon>
        <taxon>Aliiglaciecola</taxon>
    </lineage>
</organism>
<evidence type="ECO:0000259" key="13">
    <source>
        <dbReference type="Pfam" id="PF17900"/>
    </source>
</evidence>
<dbReference type="Pfam" id="PF01433">
    <property type="entry name" value="Peptidase_M1"/>
    <property type="match status" value="1"/>
</dbReference>
<dbReference type="SUPFAM" id="SSF63737">
    <property type="entry name" value="Leukotriene A4 hydrolase N-terminal domain"/>
    <property type="match status" value="1"/>
</dbReference>
<dbReference type="GO" id="GO:0070006">
    <property type="term" value="F:metalloaminopeptidase activity"/>
    <property type="evidence" value="ECO:0007669"/>
    <property type="project" value="TreeGrafter"/>
</dbReference>
<comment type="similarity">
    <text evidence="3">Belongs to the peptidase M1 family.</text>
</comment>
<dbReference type="InterPro" id="IPR042097">
    <property type="entry name" value="Aminopeptidase_N-like_N_sf"/>
</dbReference>
<dbReference type="GO" id="GO:0016020">
    <property type="term" value="C:membrane"/>
    <property type="evidence" value="ECO:0007669"/>
    <property type="project" value="TreeGrafter"/>
</dbReference>
<evidence type="ECO:0000256" key="1">
    <source>
        <dbReference type="ARBA" id="ARBA00000098"/>
    </source>
</evidence>
<dbReference type="InterPro" id="IPR050344">
    <property type="entry name" value="Peptidase_M1_aminopeptidases"/>
</dbReference>
<evidence type="ECO:0000256" key="6">
    <source>
        <dbReference type="ARBA" id="ARBA00022438"/>
    </source>
</evidence>
<dbReference type="GO" id="GO:0042277">
    <property type="term" value="F:peptide binding"/>
    <property type="evidence" value="ECO:0007669"/>
    <property type="project" value="TreeGrafter"/>
</dbReference>
<dbReference type="Gene3D" id="2.60.40.1730">
    <property type="entry name" value="tricorn interacting facor f3 domain"/>
    <property type="match status" value="1"/>
</dbReference>
<sequence>MFRVIFSIALTMLFLQGCSVESQIATQPESEGTQNGLRANHSGLNEAYAEFRSENVSQVSYELTIDIYSEEHKFAGEVTVNFNLIDKHKEVTLDFQDGDVLNLVVNGEESDFAYNGNFITVPHKALIKGDNTLTVKYQHDFSNNGTGLHKFTDPEDGNVYLYSYLWPYYANLLFPSFDQPNIKAHYKLTVLAPKEWEVVTSVRETNIIDAARYNEWQFPTSKNFSTYIFSLHAGPYTVWEDNYQNIPLRLFARQALADNVPVEEWFATTKRGMAFYSNYFEIDYPFRKYDQLLVPDFNIGAMENVAAITFTEELAQYGPESIMQRQLRDDTIVHELSHQWFGNLVTNAWWNGLWLNESFATLVSSVMLSGEPEYKDLWHDFYLSKSVPAMLADAKLSTHPIEVPVTDVNDFQKIFDTITYSKGAAVLNQLSHYVGQDNFQTGIALYLKKHSWQNTHLQDFMNALASVSDMDLKAWSDDWLLESGYNQLVADFTCQNGLLTHLTINQSGTPLREHKLQIALFENTSSHPTVLSPVTVSGAQTSVQLNTQIGCPALVFPNYGNWTYAEVKLDDESAKNSEMLIKQSSDQLLKSMLIQSKLNSQDVDWGFVTETIAAEYNQRILEQLFYLLNARLNILERQQTSNYLHIFEQVEIALWNKLNDPELPAQTQRLVFEQYLRSVRSRNETDRLQEMLESNQLLGETLSQAERWNILIHLASLRDVSSMIDNESERDSTLAGKRAQVAARASLPIREIKHYWLNVLLADPQTAEFGIQRGVMNNLFPVNQSDLQYKVMDALIAGVPQITEKRSSYFKSVYADKLFANVCEQKTLSKLQVMLATKDLDSTIARFVADNVQSAQQCIAGKK</sequence>
<dbReference type="eggNOG" id="COG0308">
    <property type="taxonomic scope" value="Bacteria"/>
</dbReference>
<dbReference type="STRING" id="1127673.GLIP_3524"/>
<evidence type="ECO:0000256" key="4">
    <source>
        <dbReference type="ARBA" id="ARBA00012564"/>
    </source>
</evidence>
<dbReference type="PANTHER" id="PTHR11533:SF174">
    <property type="entry name" value="PUROMYCIN-SENSITIVE AMINOPEPTIDASE-RELATED"/>
    <property type="match status" value="1"/>
</dbReference>
<dbReference type="GO" id="GO:0016285">
    <property type="term" value="F:alanyl aminopeptidase activity"/>
    <property type="evidence" value="ECO:0007669"/>
    <property type="project" value="UniProtKB-EC"/>
</dbReference>
<gene>
    <name evidence="14" type="primary">pepN</name>
    <name evidence="14" type="ORF">GLIP_3524</name>
</gene>
<protein>
    <recommendedName>
        <fullName evidence="5">Aminopeptidase N</fullName>
        <ecNumber evidence="4">3.4.11.2</ecNumber>
    </recommendedName>
</protein>
<dbReference type="CDD" id="cd09602">
    <property type="entry name" value="M1_APN"/>
    <property type="match status" value="1"/>
</dbReference>
<dbReference type="EMBL" id="BAEN01000066">
    <property type="protein sequence ID" value="GAC16136.1"/>
    <property type="molecule type" value="Genomic_DNA"/>
</dbReference>
<dbReference type="NCBIfam" id="TIGR02412">
    <property type="entry name" value="pepN_strep_liv"/>
    <property type="match status" value="1"/>
</dbReference>
<feature type="domain" description="Peptidase M1 membrane alanine aminopeptidase" evidence="12">
    <location>
        <begin position="268"/>
        <end position="479"/>
    </location>
</feature>
<dbReference type="GO" id="GO:0005737">
    <property type="term" value="C:cytoplasm"/>
    <property type="evidence" value="ECO:0007669"/>
    <property type="project" value="TreeGrafter"/>
</dbReference>
<dbReference type="GO" id="GO:0043171">
    <property type="term" value="P:peptide catabolic process"/>
    <property type="evidence" value="ECO:0007669"/>
    <property type="project" value="TreeGrafter"/>
</dbReference>
<evidence type="ECO:0000313" key="14">
    <source>
        <dbReference type="EMBL" id="GAC16136.1"/>
    </source>
</evidence>
<keyword evidence="8" id="KW-0479">Metal-binding</keyword>
<comment type="catalytic activity">
    <reaction evidence="1">
        <text>Release of an N-terminal amino acid, Xaa-|-Yaa- from a peptide, amide or arylamide. Xaa is preferably Ala, but may be most amino acids including Pro (slow action). When a terminal hydrophobic residue is followed by a prolyl residue, the two may be released as an intact Xaa-Pro dipeptide.</text>
        <dbReference type="EC" id="3.4.11.2"/>
    </reaction>
</comment>
<accession>K6XWU8</accession>
<dbReference type="OrthoDB" id="100605at2"/>
<dbReference type="RefSeq" id="WP_008845939.1">
    <property type="nucleotide sequence ID" value="NZ_BAEN01000066.1"/>
</dbReference>
<keyword evidence="15" id="KW-1185">Reference proteome</keyword>
<dbReference type="InterPro" id="IPR027268">
    <property type="entry name" value="Peptidase_M4/M1_CTD_sf"/>
</dbReference>
<dbReference type="PRINTS" id="PR00756">
    <property type="entry name" value="ALADIPTASE"/>
</dbReference>
<feature type="domain" description="Aminopeptidase N-like N-terminal" evidence="13">
    <location>
        <begin position="60"/>
        <end position="227"/>
    </location>
</feature>
<keyword evidence="6 14" id="KW-0031">Aminopeptidase</keyword>
<evidence type="ECO:0000256" key="10">
    <source>
        <dbReference type="ARBA" id="ARBA00022833"/>
    </source>
</evidence>
<comment type="caution">
    <text evidence="14">The sequence shown here is derived from an EMBL/GenBank/DDBJ whole genome shotgun (WGS) entry which is preliminary data.</text>
</comment>
<dbReference type="FunFam" id="1.10.390.10:FF:000006">
    <property type="entry name" value="Puromycin-sensitive aminopeptidase"/>
    <property type="match status" value="1"/>
</dbReference>
<reference evidence="14 15" key="1">
    <citation type="journal article" date="2017" name="Antonie Van Leeuwenhoek">
        <title>Rhizobium rhizosphaerae sp. nov., a novel species isolated from rice rhizosphere.</title>
        <authorList>
            <person name="Zhao J.J."/>
            <person name="Zhang J."/>
            <person name="Zhang R.J."/>
            <person name="Zhang C.W."/>
            <person name="Yin H.Q."/>
            <person name="Zhang X.X."/>
        </authorList>
    </citation>
    <scope>NUCLEOTIDE SEQUENCE [LARGE SCALE GENOMIC DNA]</scope>
    <source>
        <strain evidence="14 15">E3</strain>
    </source>
</reference>
<dbReference type="Gene3D" id="1.10.390.10">
    <property type="entry name" value="Neutral Protease Domain 2"/>
    <property type="match status" value="1"/>
</dbReference>
<dbReference type="InterPro" id="IPR001930">
    <property type="entry name" value="Peptidase_M1"/>
</dbReference>
<evidence type="ECO:0000256" key="8">
    <source>
        <dbReference type="ARBA" id="ARBA00022723"/>
    </source>
</evidence>
<dbReference type="EC" id="3.4.11.2" evidence="4"/>
<evidence type="ECO:0000256" key="2">
    <source>
        <dbReference type="ARBA" id="ARBA00001947"/>
    </source>
</evidence>
<dbReference type="InterPro" id="IPR012778">
    <property type="entry name" value="Pept_M1_aminopeptidase"/>
</dbReference>
<dbReference type="PROSITE" id="PS51257">
    <property type="entry name" value="PROKAR_LIPOPROTEIN"/>
    <property type="match status" value="1"/>
</dbReference>
<evidence type="ECO:0000256" key="7">
    <source>
        <dbReference type="ARBA" id="ARBA00022670"/>
    </source>
</evidence>
<name>K6XWU8_9ALTE</name>
<dbReference type="InterPro" id="IPR014782">
    <property type="entry name" value="Peptidase_M1_dom"/>
</dbReference>
<dbReference type="AlphaFoldDB" id="K6XWU8"/>
<evidence type="ECO:0000313" key="15">
    <source>
        <dbReference type="Proteomes" id="UP000006334"/>
    </source>
</evidence>
<keyword evidence="10" id="KW-0862">Zinc</keyword>
<comment type="cofactor">
    <cofactor evidence="2">
        <name>Zn(2+)</name>
        <dbReference type="ChEBI" id="CHEBI:29105"/>
    </cofactor>
</comment>
<dbReference type="Pfam" id="PF17900">
    <property type="entry name" value="Peptidase_M1_N"/>
    <property type="match status" value="1"/>
</dbReference>
<dbReference type="GO" id="GO:0005615">
    <property type="term" value="C:extracellular space"/>
    <property type="evidence" value="ECO:0007669"/>
    <property type="project" value="TreeGrafter"/>
</dbReference>
<evidence type="ECO:0000256" key="3">
    <source>
        <dbReference type="ARBA" id="ARBA00010136"/>
    </source>
</evidence>
<dbReference type="Proteomes" id="UP000006334">
    <property type="component" value="Unassembled WGS sequence"/>
</dbReference>
<dbReference type="PANTHER" id="PTHR11533">
    <property type="entry name" value="PROTEASE M1 ZINC METALLOPROTEASE"/>
    <property type="match status" value="1"/>
</dbReference>
<dbReference type="GO" id="GO:0006508">
    <property type="term" value="P:proteolysis"/>
    <property type="evidence" value="ECO:0007669"/>
    <property type="project" value="UniProtKB-KW"/>
</dbReference>
<evidence type="ECO:0000256" key="5">
    <source>
        <dbReference type="ARBA" id="ARBA00015611"/>
    </source>
</evidence>
<dbReference type="SUPFAM" id="SSF55486">
    <property type="entry name" value="Metalloproteases ('zincins'), catalytic domain"/>
    <property type="match status" value="1"/>
</dbReference>
<keyword evidence="11" id="KW-0482">Metalloprotease</keyword>
<evidence type="ECO:0000259" key="12">
    <source>
        <dbReference type="Pfam" id="PF01433"/>
    </source>
</evidence>
<dbReference type="InterPro" id="IPR045357">
    <property type="entry name" value="Aminopeptidase_N-like_N"/>
</dbReference>
<proteinExistence type="inferred from homology"/>
<keyword evidence="9 14" id="KW-0378">Hydrolase</keyword>
<evidence type="ECO:0000256" key="9">
    <source>
        <dbReference type="ARBA" id="ARBA00022801"/>
    </source>
</evidence>
<keyword evidence="7" id="KW-0645">Protease</keyword>